<dbReference type="GeneID" id="25569363"/>
<feature type="transmembrane region" description="Helical" evidence="5">
    <location>
        <begin position="73"/>
        <end position="91"/>
    </location>
</feature>
<feature type="domain" description="Sugar phosphate transporter" evidence="6">
    <location>
        <begin position="12"/>
        <end position="298"/>
    </location>
</feature>
<evidence type="ECO:0000259" key="6">
    <source>
        <dbReference type="Pfam" id="PF03151"/>
    </source>
</evidence>
<protein>
    <submittedName>
        <fullName evidence="7">Drug/Metabolite transporter superfamily protein</fullName>
    </submittedName>
</protein>
<accession>A0A0L0DUP6</accession>
<dbReference type="Proteomes" id="UP000054408">
    <property type="component" value="Unassembled WGS sequence"/>
</dbReference>
<dbReference type="EMBL" id="GL349509">
    <property type="protein sequence ID" value="KNC55922.1"/>
    <property type="molecule type" value="Genomic_DNA"/>
</dbReference>
<gene>
    <name evidence="7" type="ORF">AMSG_11389</name>
</gene>
<feature type="transmembrane region" description="Helical" evidence="5">
    <location>
        <begin position="282"/>
        <end position="301"/>
    </location>
</feature>
<dbReference type="OrthoDB" id="5547497at2759"/>
<dbReference type="Pfam" id="PF03151">
    <property type="entry name" value="TPT"/>
    <property type="match status" value="1"/>
</dbReference>
<feature type="transmembrane region" description="Helical" evidence="5">
    <location>
        <begin position="255"/>
        <end position="276"/>
    </location>
</feature>
<keyword evidence="8" id="KW-1185">Reference proteome</keyword>
<keyword evidence="2 5" id="KW-0812">Transmembrane</keyword>
<evidence type="ECO:0000313" key="8">
    <source>
        <dbReference type="Proteomes" id="UP000054408"/>
    </source>
</evidence>
<name>A0A0L0DUP6_THETB</name>
<organism evidence="7 8">
    <name type="scientific">Thecamonas trahens ATCC 50062</name>
    <dbReference type="NCBI Taxonomy" id="461836"/>
    <lineage>
        <taxon>Eukaryota</taxon>
        <taxon>Apusozoa</taxon>
        <taxon>Apusomonadida</taxon>
        <taxon>Apusomonadidae</taxon>
        <taxon>Thecamonas</taxon>
    </lineage>
</organism>
<dbReference type="OMA" id="MTFFLKW"/>
<feature type="transmembrane region" description="Helical" evidence="5">
    <location>
        <begin position="38"/>
        <end position="61"/>
    </location>
</feature>
<proteinExistence type="predicted"/>
<keyword evidence="4 5" id="KW-0472">Membrane</keyword>
<dbReference type="InterPro" id="IPR050186">
    <property type="entry name" value="TPT_transporter"/>
</dbReference>
<evidence type="ECO:0000256" key="3">
    <source>
        <dbReference type="ARBA" id="ARBA00022989"/>
    </source>
</evidence>
<dbReference type="GO" id="GO:0016020">
    <property type="term" value="C:membrane"/>
    <property type="evidence" value="ECO:0007669"/>
    <property type="project" value="UniProtKB-SubCell"/>
</dbReference>
<evidence type="ECO:0000256" key="2">
    <source>
        <dbReference type="ARBA" id="ARBA00022692"/>
    </source>
</evidence>
<keyword evidence="3 5" id="KW-1133">Transmembrane helix</keyword>
<dbReference type="AlphaFoldDB" id="A0A0L0DUP6"/>
<feature type="transmembrane region" description="Helical" evidence="5">
    <location>
        <begin position="146"/>
        <end position="164"/>
    </location>
</feature>
<feature type="transmembrane region" description="Helical" evidence="5">
    <location>
        <begin position="224"/>
        <end position="243"/>
    </location>
</feature>
<dbReference type="eggNOG" id="KOG1441">
    <property type="taxonomic scope" value="Eukaryota"/>
</dbReference>
<comment type="subcellular location">
    <subcellularLocation>
        <location evidence="1">Membrane</location>
        <topology evidence="1">Multi-pass membrane protein</topology>
    </subcellularLocation>
</comment>
<evidence type="ECO:0000256" key="1">
    <source>
        <dbReference type="ARBA" id="ARBA00004141"/>
    </source>
</evidence>
<evidence type="ECO:0000256" key="4">
    <source>
        <dbReference type="ARBA" id="ARBA00023136"/>
    </source>
</evidence>
<dbReference type="InterPro" id="IPR004853">
    <property type="entry name" value="Sugar_P_trans_dom"/>
</dbReference>
<reference evidence="7 8" key="1">
    <citation type="submission" date="2010-05" db="EMBL/GenBank/DDBJ databases">
        <title>The Genome Sequence of Thecamonas trahens ATCC 50062.</title>
        <authorList>
            <consortium name="The Broad Institute Genome Sequencing Platform"/>
            <person name="Russ C."/>
            <person name="Cuomo C."/>
            <person name="Shea T."/>
            <person name="Young S.K."/>
            <person name="Zeng Q."/>
            <person name="Koehrsen M."/>
            <person name="Haas B."/>
            <person name="Borodovsky M."/>
            <person name="Guigo R."/>
            <person name="Alvarado L."/>
            <person name="Berlin A."/>
            <person name="Bochicchio J."/>
            <person name="Borenstein D."/>
            <person name="Chapman S."/>
            <person name="Chen Z."/>
            <person name="Freedman E."/>
            <person name="Gellesch M."/>
            <person name="Goldberg J."/>
            <person name="Griggs A."/>
            <person name="Gujja S."/>
            <person name="Heilman E."/>
            <person name="Heiman D."/>
            <person name="Hepburn T."/>
            <person name="Howarth C."/>
            <person name="Jen D."/>
            <person name="Larson L."/>
            <person name="Mehta T."/>
            <person name="Park D."/>
            <person name="Pearson M."/>
            <person name="Roberts A."/>
            <person name="Saif S."/>
            <person name="Shenoy N."/>
            <person name="Sisk P."/>
            <person name="Stolte C."/>
            <person name="Sykes S."/>
            <person name="Thomson T."/>
            <person name="Walk T."/>
            <person name="White J."/>
            <person name="Yandava C."/>
            <person name="Burger G."/>
            <person name="Gray M.W."/>
            <person name="Holland P.W.H."/>
            <person name="King N."/>
            <person name="Lang F.B.F."/>
            <person name="Roger A.J."/>
            <person name="Ruiz-Trillo I."/>
            <person name="Lander E."/>
            <person name="Nusbaum C."/>
        </authorList>
    </citation>
    <scope>NUCLEOTIDE SEQUENCE [LARGE SCALE GENOMIC DNA]</scope>
    <source>
        <strain evidence="7 8">ATCC 50062</strain>
    </source>
</reference>
<feature type="transmembrane region" description="Helical" evidence="5">
    <location>
        <begin position="122"/>
        <end position="140"/>
    </location>
</feature>
<evidence type="ECO:0000256" key="5">
    <source>
        <dbReference type="SAM" id="Phobius"/>
    </source>
</evidence>
<dbReference type="PANTHER" id="PTHR11132">
    <property type="entry name" value="SOLUTE CARRIER FAMILY 35"/>
    <property type="match status" value="1"/>
</dbReference>
<feature type="transmembrane region" description="Helical" evidence="5">
    <location>
        <begin position="185"/>
        <end position="204"/>
    </location>
</feature>
<feature type="transmembrane region" description="Helical" evidence="5">
    <location>
        <begin position="6"/>
        <end position="26"/>
    </location>
</feature>
<evidence type="ECO:0000313" key="7">
    <source>
        <dbReference type="EMBL" id="KNC55922.1"/>
    </source>
</evidence>
<dbReference type="RefSeq" id="XP_013752740.1">
    <property type="nucleotide sequence ID" value="XM_013897286.1"/>
</dbReference>
<sequence length="324" mass="34844">MGASGVLMSLGYVLWNVVSSVGLILINKWLMDSVHIECIFMLTSMHLMTSWLSVVALMKLGYEEYKPMPLRDVLLMVSVFFVTVASFNLSLKLNSVGTYQLSKLLVTPVTAALQFMLHGTRVPIATQLSLAIICISVAFVSISDVTLTAGGALCCVVAIFASAANSMWTKSVPVRLGLSTYQVNFFMYPWAAATFAFASVLVENDPVGELTGLLNADLDPSVEGSSRIFFILVTCAMAASLNISSSSLIYYTSALTFHVVGHFKLILILTFGVLFLNSPVSARSALGMVGAVFGVMWYTSIKYREQQAAQAAASVSKSKTDSAA</sequence>